<name>K3XA59_GLOUD</name>
<dbReference type="PANTHER" id="PTHR17920">
    <property type="entry name" value="TRANSMEMBRANE AND COILED-COIL DOMAIN-CONTAINING PROTEIN 4 TMCO4"/>
    <property type="match status" value="1"/>
</dbReference>
<dbReference type="InParanoid" id="K3XA59"/>
<evidence type="ECO:0000313" key="7">
    <source>
        <dbReference type="Proteomes" id="UP000019132"/>
    </source>
</evidence>
<dbReference type="PANTHER" id="PTHR17920:SF3">
    <property type="entry name" value="TRANSMEMBRANE AND COILED-COIL DOMAIN-CONTAINING PROTEIN 4"/>
    <property type="match status" value="1"/>
</dbReference>
<evidence type="ECO:0000256" key="4">
    <source>
        <dbReference type="ARBA" id="ARBA00022989"/>
    </source>
</evidence>
<dbReference type="HOGENOM" id="CLU_038529_0_0_1"/>
<organism evidence="6 7">
    <name type="scientific">Globisporangium ultimum (strain ATCC 200006 / CBS 805.95 / DAOM BR144)</name>
    <name type="common">Pythium ultimum</name>
    <dbReference type="NCBI Taxonomy" id="431595"/>
    <lineage>
        <taxon>Eukaryota</taxon>
        <taxon>Sar</taxon>
        <taxon>Stramenopiles</taxon>
        <taxon>Oomycota</taxon>
        <taxon>Peronosporomycetes</taxon>
        <taxon>Pythiales</taxon>
        <taxon>Pythiaceae</taxon>
        <taxon>Globisporangium</taxon>
    </lineage>
</organism>
<keyword evidence="7" id="KW-1185">Reference proteome</keyword>
<keyword evidence="5" id="KW-0472">Membrane</keyword>
<protein>
    <submittedName>
        <fullName evidence="6">Uncharacterized protein</fullName>
    </submittedName>
</protein>
<dbReference type="EnsemblProtists" id="PYU1_T014108">
    <property type="protein sequence ID" value="PYU1_T014108"/>
    <property type="gene ID" value="PYU1_G014078"/>
</dbReference>
<dbReference type="GO" id="GO:0016020">
    <property type="term" value="C:membrane"/>
    <property type="evidence" value="ECO:0007669"/>
    <property type="project" value="UniProtKB-SubCell"/>
</dbReference>
<dbReference type="VEuPathDB" id="FungiDB:PYU1_G014078"/>
<evidence type="ECO:0000256" key="2">
    <source>
        <dbReference type="ARBA" id="ARBA00009824"/>
    </source>
</evidence>
<dbReference type="InterPro" id="IPR007941">
    <property type="entry name" value="DUF726"/>
</dbReference>
<comment type="similarity">
    <text evidence="2">Belongs to the TMCO4 family.</text>
</comment>
<evidence type="ECO:0000313" key="6">
    <source>
        <dbReference type="EnsemblProtists" id="PYU1_T014108"/>
    </source>
</evidence>
<comment type="subcellular location">
    <subcellularLocation>
        <location evidence="1">Membrane</location>
        <topology evidence="1">Multi-pass membrane protein</topology>
    </subcellularLocation>
</comment>
<dbReference type="AlphaFoldDB" id="K3XA59"/>
<dbReference type="OMA" id="VVLCING"/>
<dbReference type="eggNOG" id="ENOG502SI5Y">
    <property type="taxonomic scope" value="Eukaryota"/>
</dbReference>
<dbReference type="Proteomes" id="UP000019132">
    <property type="component" value="Unassembled WGS sequence"/>
</dbReference>
<reference evidence="7" key="1">
    <citation type="journal article" date="2010" name="Genome Biol.">
        <title>Genome sequence of the necrotrophic plant pathogen Pythium ultimum reveals original pathogenicity mechanisms and effector repertoire.</title>
        <authorList>
            <person name="Levesque C.A."/>
            <person name="Brouwer H."/>
            <person name="Cano L."/>
            <person name="Hamilton J.P."/>
            <person name="Holt C."/>
            <person name="Huitema E."/>
            <person name="Raffaele S."/>
            <person name="Robideau G.P."/>
            <person name="Thines M."/>
            <person name="Win J."/>
            <person name="Zerillo M.M."/>
            <person name="Beakes G.W."/>
            <person name="Boore J.L."/>
            <person name="Busam D."/>
            <person name="Dumas B."/>
            <person name="Ferriera S."/>
            <person name="Fuerstenberg S.I."/>
            <person name="Gachon C.M."/>
            <person name="Gaulin E."/>
            <person name="Govers F."/>
            <person name="Grenville-Briggs L."/>
            <person name="Horner N."/>
            <person name="Hostetler J."/>
            <person name="Jiang R.H."/>
            <person name="Johnson J."/>
            <person name="Krajaejun T."/>
            <person name="Lin H."/>
            <person name="Meijer H.J."/>
            <person name="Moore B."/>
            <person name="Morris P."/>
            <person name="Phuntmart V."/>
            <person name="Puiu D."/>
            <person name="Shetty J."/>
            <person name="Stajich J.E."/>
            <person name="Tripathy S."/>
            <person name="Wawra S."/>
            <person name="van West P."/>
            <person name="Whitty B.R."/>
            <person name="Coutinho P.M."/>
            <person name="Henrissat B."/>
            <person name="Martin F."/>
            <person name="Thomas P.D."/>
            <person name="Tyler B.M."/>
            <person name="De Vries R.P."/>
            <person name="Kamoun S."/>
            <person name="Yandell M."/>
            <person name="Tisserat N."/>
            <person name="Buell C.R."/>
        </authorList>
    </citation>
    <scope>NUCLEOTIDE SEQUENCE</scope>
    <source>
        <strain evidence="7">DAOM:BR144</strain>
    </source>
</reference>
<dbReference type="SUPFAM" id="SSF53474">
    <property type="entry name" value="alpha/beta-Hydrolases"/>
    <property type="match status" value="1"/>
</dbReference>
<proteinExistence type="inferred from homology"/>
<evidence type="ECO:0000256" key="1">
    <source>
        <dbReference type="ARBA" id="ARBA00004141"/>
    </source>
</evidence>
<sequence>MSSSYPFRRQLIADDCRELHRRGLLTDKQLFEYETRLLQLPEPTDVIVATADGTTAEAGDDTTRSEHEGQIALFMAQMRALYQHELELIITKIRAQHNERKQDTFVTSDFVALATGGVLGALNAWMKPAAATPAPAVVAAPAPAATSLWASAFDAAQASLNVVRKRRLLEHLQIKHLSGDEATCDHVVLCINGFMTQGADPTRNWGAWFGGEVVVYAVLWEAGDVDAWNDFCAHVNDQIDSSSTAAAASALITHFTGNPWHKAQDQAEQVGALLAQVLASQPTFCRGRKVTLFGHSLGGAVIYSTFQELARLRAEQQEKGDQAKQDGNDSRIGIYLPPTAVITNAVCFGGAFIPSVKGLENIVQELSSYSPTGKFINVFSKRDSVLSKLFWALQLHAGDPIAAGCAAIKFPPMGLRNCVNVDVTDLIPPRITNQFGHGYGPHMESICVRVRKHLSSIYN</sequence>
<accession>K3XA59</accession>
<evidence type="ECO:0000256" key="5">
    <source>
        <dbReference type="ARBA" id="ARBA00023136"/>
    </source>
</evidence>
<keyword evidence="3" id="KW-0812">Transmembrane</keyword>
<keyword evidence="4" id="KW-1133">Transmembrane helix</keyword>
<dbReference type="InterPro" id="IPR029058">
    <property type="entry name" value="AB_hydrolase_fold"/>
</dbReference>
<dbReference type="EMBL" id="GL376563">
    <property type="status" value="NOT_ANNOTATED_CDS"/>
    <property type="molecule type" value="Genomic_DNA"/>
</dbReference>
<reference evidence="7" key="2">
    <citation type="submission" date="2010-04" db="EMBL/GenBank/DDBJ databases">
        <authorList>
            <person name="Buell R."/>
            <person name="Hamilton J."/>
            <person name="Hostetler J."/>
        </authorList>
    </citation>
    <scope>NUCLEOTIDE SEQUENCE [LARGE SCALE GENOMIC DNA]</scope>
    <source>
        <strain evidence="7">DAOM:BR144</strain>
    </source>
</reference>
<reference evidence="6" key="3">
    <citation type="submission" date="2015-02" db="UniProtKB">
        <authorList>
            <consortium name="EnsemblProtists"/>
        </authorList>
    </citation>
    <scope>IDENTIFICATION</scope>
    <source>
        <strain evidence="6">DAOM BR144</strain>
    </source>
</reference>
<dbReference type="Pfam" id="PF05277">
    <property type="entry name" value="DUF726"/>
    <property type="match status" value="1"/>
</dbReference>
<evidence type="ECO:0000256" key="3">
    <source>
        <dbReference type="ARBA" id="ARBA00022692"/>
    </source>
</evidence>
<dbReference type="Gene3D" id="3.40.50.1820">
    <property type="entry name" value="alpha/beta hydrolase"/>
    <property type="match status" value="1"/>
</dbReference>